<dbReference type="InterPro" id="IPR006796">
    <property type="entry name" value="Dickkopf_N"/>
</dbReference>
<reference evidence="13" key="2">
    <citation type="journal article" date="2013" name="Nat. Genet.">
        <title>The draft genomes of soft-shell turtle and green sea turtle yield insights into the development and evolution of the turtle-specific body plan.</title>
        <authorList>
            <person name="Wang Z."/>
            <person name="Pascual-Anaya J."/>
            <person name="Zadissa A."/>
            <person name="Li W."/>
            <person name="Niimura Y."/>
            <person name="Huang Z."/>
            <person name="Li C."/>
            <person name="White S."/>
            <person name="Xiong Z."/>
            <person name="Fang D."/>
            <person name="Wang B."/>
            <person name="Ming Y."/>
            <person name="Chen Y."/>
            <person name="Zheng Y."/>
            <person name="Kuraku S."/>
            <person name="Pignatelli M."/>
            <person name="Herrero J."/>
            <person name="Beal K."/>
            <person name="Nozawa M."/>
            <person name="Li Q."/>
            <person name="Wang J."/>
            <person name="Zhang H."/>
            <person name="Yu L."/>
            <person name="Shigenobu S."/>
            <person name="Wang J."/>
            <person name="Liu J."/>
            <person name="Flicek P."/>
            <person name="Searle S."/>
            <person name="Wang J."/>
            <person name="Kuratani S."/>
            <person name="Yin Y."/>
            <person name="Aken B."/>
            <person name="Zhang G."/>
            <person name="Irie N."/>
        </authorList>
    </citation>
    <scope>NUCLEOTIDE SEQUENCE [LARGE SCALE GENOMIC DNA]</scope>
    <source>
        <strain evidence="13">Daiwa-1</strain>
    </source>
</reference>
<dbReference type="InterPro" id="IPR048500">
    <property type="entry name" value="DIKK1/2/4_C-subdom1"/>
</dbReference>
<dbReference type="Gene3D" id="2.10.80.10">
    <property type="entry name" value="Lipase, subunit A"/>
    <property type="match status" value="1"/>
</dbReference>
<dbReference type="Ensembl" id="ENSPSIT00000005220.1">
    <property type="protein sequence ID" value="ENSPSIP00000005190.1"/>
    <property type="gene ID" value="ENSPSIG00000004849.1"/>
</dbReference>
<feature type="region of interest" description="Disordered" evidence="8">
    <location>
        <begin position="93"/>
        <end position="125"/>
    </location>
</feature>
<protein>
    <submittedName>
        <fullName evidence="12">Dickkopf WNT signaling pathway inhibitor 4</fullName>
    </submittedName>
</protein>
<dbReference type="CDD" id="cd23275">
    <property type="entry name" value="Dkk4_Cys2"/>
    <property type="match status" value="1"/>
</dbReference>
<dbReference type="FunFam" id="2.10.80.10:FF:000001">
    <property type="entry name" value="Dickkopf WNT-signaling pathway inhibitor 2"/>
    <property type="match status" value="1"/>
</dbReference>
<dbReference type="Pfam" id="PF21481">
    <property type="entry name" value="DIKK1-2-4_C-subdom1"/>
    <property type="match status" value="1"/>
</dbReference>
<keyword evidence="13" id="KW-1185">Reference proteome</keyword>
<dbReference type="Pfam" id="PF04706">
    <property type="entry name" value="Dickkopf_N"/>
    <property type="match status" value="1"/>
</dbReference>
<feature type="domain" description="Dickkopf N-terminal cysteine-rich" evidence="9">
    <location>
        <begin position="33"/>
        <end position="83"/>
    </location>
</feature>
<dbReference type="STRING" id="13735.ENSPSIP00000005190"/>
<evidence type="ECO:0000313" key="13">
    <source>
        <dbReference type="Proteomes" id="UP000007267"/>
    </source>
</evidence>
<dbReference type="InterPro" id="IPR048499">
    <property type="entry name" value="DIKK1/2/4_C-subdom2"/>
</dbReference>
<feature type="domain" description="Dickkopf-related protein 1/2/4 C-terminal subdomain 2" evidence="10">
    <location>
        <begin position="163"/>
        <end position="210"/>
    </location>
</feature>
<name>K7FAY0_PELSI</name>
<keyword evidence="5" id="KW-0879">Wnt signaling pathway</keyword>
<evidence type="ECO:0000256" key="4">
    <source>
        <dbReference type="ARBA" id="ARBA00022525"/>
    </source>
</evidence>
<keyword evidence="4" id="KW-0964">Secreted</keyword>
<dbReference type="GO" id="GO:0090090">
    <property type="term" value="P:negative regulation of canonical Wnt signaling pathway"/>
    <property type="evidence" value="ECO:0007669"/>
    <property type="project" value="TreeGrafter"/>
</dbReference>
<reference evidence="12" key="4">
    <citation type="submission" date="2025-09" db="UniProtKB">
        <authorList>
            <consortium name="Ensembl"/>
        </authorList>
    </citation>
    <scope>IDENTIFICATION</scope>
</reference>
<dbReference type="CDD" id="cd23013">
    <property type="entry name" value="Dkk4_Cys1"/>
    <property type="match status" value="1"/>
</dbReference>
<dbReference type="RefSeq" id="XP_025035604.1">
    <property type="nucleotide sequence ID" value="XM_025179819.1"/>
</dbReference>
<dbReference type="Proteomes" id="UP000007267">
    <property type="component" value="Unassembled WGS sequence"/>
</dbReference>
<gene>
    <name evidence="12" type="primary">DKK4</name>
</gene>
<dbReference type="EMBL" id="AGCU01020590">
    <property type="status" value="NOT_ANNOTATED_CDS"/>
    <property type="molecule type" value="Genomic_DNA"/>
</dbReference>
<dbReference type="GO" id="GO:0005615">
    <property type="term" value="C:extracellular space"/>
    <property type="evidence" value="ECO:0007669"/>
    <property type="project" value="TreeGrafter"/>
</dbReference>
<dbReference type="eggNOG" id="KOG1218">
    <property type="taxonomic scope" value="Eukaryota"/>
</dbReference>
<dbReference type="PANTHER" id="PTHR12113:SF10">
    <property type="entry name" value="DICKKOPF-RELATED PROTEIN 4"/>
    <property type="match status" value="1"/>
</dbReference>
<keyword evidence="3" id="KW-0217">Developmental protein</keyword>
<sequence length="211" mass="23222">MFSNWQPGQHESLGAQLTVKTDHRTKGLWKRSQCLTDQDCNASKFCLKPEDKASFCATCRGLQTRCKRNAMCCPGTVCLNDVCGQTEEVIPTEGRRTDRQDGSDAKGSTQHQIQENSKKGLVKSQSSKGQEGESCLRTSDCAFGFCCARHFWTKICKPVLSEGLVCSRRGNKDVAQGPAIFQRCDCGPGLSCQSLVTGMPQQSRLNICQRS</sequence>
<dbReference type="AlphaFoldDB" id="K7FAY0"/>
<reference evidence="13" key="1">
    <citation type="submission" date="2011-10" db="EMBL/GenBank/DDBJ databases">
        <authorList>
            <consortium name="Soft-shell Turtle Genome Consortium"/>
        </authorList>
    </citation>
    <scope>NUCLEOTIDE SEQUENCE [LARGE SCALE GENOMIC DNA]</scope>
    <source>
        <strain evidence="13">Daiwa-1</strain>
    </source>
</reference>
<keyword evidence="6" id="KW-0732">Signal</keyword>
<keyword evidence="7" id="KW-1015">Disulfide bond</keyword>
<dbReference type="CTD" id="27121"/>
<organism evidence="12 13">
    <name type="scientific">Pelodiscus sinensis</name>
    <name type="common">Chinese softshell turtle</name>
    <name type="synonym">Trionyx sinensis</name>
    <dbReference type="NCBI Taxonomy" id="13735"/>
    <lineage>
        <taxon>Eukaryota</taxon>
        <taxon>Metazoa</taxon>
        <taxon>Chordata</taxon>
        <taxon>Craniata</taxon>
        <taxon>Vertebrata</taxon>
        <taxon>Euteleostomi</taxon>
        <taxon>Archelosauria</taxon>
        <taxon>Testudinata</taxon>
        <taxon>Testudines</taxon>
        <taxon>Cryptodira</taxon>
        <taxon>Trionychia</taxon>
        <taxon>Trionychidae</taxon>
        <taxon>Pelodiscus</taxon>
    </lineage>
</organism>
<proteinExistence type="inferred from homology"/>
<accession>K7FAY0</accession>
<evidence type="ECO:0000256" key="5">
    <source>
        <dbReference type="ARBA" id="ARBA00022687"/>
    </source>
</evidence>
<dbReference type="OMA" id="QRSAMCC"/>
<evidence type="ECO:0000256" key="6">
    <source>
        <dbReference type="ARBA" id="ARBA00022729"/>
    </source>
</evidence>
<dbReference type="GO" id="GO:0039706">
    <property type="term" value="F:co-receptor binding"/>
    <property type="evidence" value="ECO:0007669"/>
    <property type="project" value="TreeGrafter"/>
</dbReference>
<dbReference type="GO" id="GO:0048019">
    <property type="term" value="F:receptor antagonist activity"/>
    <property type="evidence" value="ECO:0007669"/>
    <property type="project" value="TreeGrafter"/>
</dbReference>
<dbReference type="Pfam" id="PF21479">
    <property type="entry name" value="DIKK1-2-4_C-subdom2"/>
    <property type="match status" value="1"/>
</dbReference>
<evidence type="ECO:0000256" key="1">
    <source>
        <dbReference type="ARBA" id="ARBA00004613"/>
    </source>
</evidence>
<feature type="compositionally biased region" description="Polar residues" evidence="8">
    <location>
        <begin position="106"/>
        <end position="115"/>
    </location>
</feature>
<dbReference type="PANTHER" id="PTHR12113">
    <property type="entry name" value="DICKKOPF3-LIKE 3"/>
    <property type="match status" value="1"/>
</dbReference>
<feature type="domain" description="Dickkopf-related protein 1/2/4 C-terminal subdomain 1" evidence="11">
    <location>
        <begin position="131"/>
        <end position="160"/>
    </location>
</feature>
<evidence type="ECO:0000259" key="10">
    <source>
        <dbReference type="Pfam" id="PF21479"/>
    </source>
</evidence>
<dbReference type="OrthoDB" id="4321958at2759"/>
<evidence type="ECO:0000259" key="9">
    <source>
        <dbReference type="Pfam" id="PF04706"/>
    </source>
</evidence>
<evidence type="ECO:0000256" key="7">
    <source>
        <dbReference type="ARBA" id="ARBA00023157"/>
    </source>
</evidence>
<dbReference type="EMBL" id="AGCU01020591">
    <property type="status" value="NOT_ANNOTATED_CDS"/>
    <property type="molecule type" value="Genomic_DNA"/>
</dbReference>
<comment type="similarity">
    <text evidence="2">Belongs to the dickkopf family.</text>
</comment>
<evidence type="ECO:0000259" key="11">
    <source>
        <dbReference type="Pfam" id="PF21481"/>
    </source>
</evidence>
<evidence type="ECO:0000256" key="8">
    <source>
        <dbReference type="SAM" id="MobiDB-lite"/>
    </source>
</evidence>
<reference evidence="12" key="3">
    <citation type="submission" date="2025-08" db="UniProtKB">
        <authorList>
            <consortium name="Ensembl"/>
        </authorList>
    </citation>
    <scope>IDENTIFICATION</scope>
</reference>
<evidence type="ECO:0000313" key="12">
    <source>
        <dbReference type="Ensembl" id="ENSPSIP00000005190.1"/>
    </source>
</evidence>
<dbReference type="HOGENOM" id="CLU_080459_1_0_1"/>
<evidence type="ECO:0000256" key="3">
    <source>
        <dbReference type="ARBA" id="ARBA00022473"/>
    </source>
</evidence>
<dbReference type="GeneTree" id="ENSGT00940000161614"/>
<comment type="subcellular location">
    <subcellularLocation>
        <location evidence="1">Secreted</location>
    </subcellularLocation>
</comment>
<dbReference type="RefSeq" id="XP_025035605.1">
    <property type="nucleotide sequence ID" value="XM_025179820.1"/>
</dbReference>
<dbReference type="InterPro" id="IPR039863">
    <property type="entry name" value="DKK1-4"/>
</dbReference>
<evidence type="ECO:0000256" key="2">
    <source>
        <dbReference type="ARBA" id="ARBA00010842"/>
    </source>
</evidence>
<dbReference type="GO" id="GO:0016055">
    <property type="term" value="P:Wnt signaling pathway"/>
    <property type="evidence" value="ECO:0007669"/>
    <property type="project" value="UniProtKB-KW"/>
</dbReference>
<dbReference type="InterPro" id="IPR047299">
    <property type="entry name" value="Dkk4_Cys2"/>
</dbReference>
<feature type="compositionally biased region" description="Basic and acidic residues" evidence="8">
    <location>
        <begin position="93"/>
        <end position="104"/>
    </location>
</feature>
<dbReference type="RefSeq" id="XP_006113296.1">
    <property type="nucleotide sequence ID" value="XM_006113234.3"/>
</dbReference>